<name>A0ABU1WEQ4_9GAMM</name>
<dbReference type="Pfam" id="PF04471">
    <property type="entry name" value="Mrr_cat"/>
    <property type="match status" value="1"/>
</dbReference>
<accession>A0ABU1WEQ4</accession>
<reference evidence="4 5" key="1">
    <citation type="submission" date="2023-07" db="EMBL/GenBank/DDBJ databases">
        <title>Sorghum-associated microbial communities from plants grown in Nebraska, USA.</title>
        <authorList>
            <person name="Schachtman D."/>
        </authorList>
    </citation>
    <scope>NUCLEOTIDE SEQUENCE [LARGE SCALE GENOMIC DNA]</scope>
    <source>
        <strain evidence="4 5">BE198</strain>
    </source>
</reference>
<dbReference type="InterPro" id="IPR007560">
    <property type="entry name" value="Restrct_endonuc_IV_Mrr"/>
</dbReference>
<dbReference type="PANTHER" id="PTHR30015">
    <property type="entry name" value="MRR RESTRICTION SYSTEM PROTEIN"/>
    <property type="match status" value="1"/>
</dbReference>
<feature type="compositionally biased region" description="Low complexity" evidence="1">
    <location>
        <begin position="203"/>
        <end position="230"/>
    </location>
</feature>
<feature type="domain" description="Restriction endonuclease type IV Mrr" evidence="3">
    <location>
        <begin position="43"/>
        <end position="151"/>
    </location>
</feature>
<dbReference type="Proteomes" id="UP001251524">
    <property type="component" value="Unassembled WGS sequence"/>
</dbReference>
<keyword evidence="2" id="KW-0812">Transmembrane</keyword>
<feature type="transmembrane region" description="Helical" evidence="2">
    <location>
        <begin position="6"/>
        <end position="27"/>
    </location>
</feature>
<organism evidence="4 5">
    <name type="scientific">Lysobacter niastensis</name>
    <dbReference type="NCBI Taxonomy" id="380629"/>
    <lineage>
        <taxon>Bacteria</taxon>
        <taxon>Pseudomonadati</taxon>
        <taxon>Pseudomonadota</taxon>
        <taxon>Gammaproteobacteria</taxon>
        <taxon>Lysobacterales</taxon>
        <taxon>Lysobacteraceae</taxon>
        <taxon>Lysobacter</taxon>
    </lineage>
</organism>
<dbReference type="SUPFAM" id="SSF52980">
    <property type="entry name" value="Restriction endonuclease-like"/>
    <property type="match status" value="1"/>
</dbReference>
<sequence>MLNGFSVTTALIIAVLLGVAFTAYLWLVHRKQAEARAGIEALSAMRWREFSRLVIEALQPRGFVAESIEDAADRGQEADLRLNRDGQIWLLSCKQGANYRITAPMVKELSDGIRFHGAKGGILATPGRVEAEARKAASGIELYDGNALWALVKPLLPATVHNDLAAQAQTRTARQTAIAWGAALVLGFVLAALLAGRTSDKSAAPAETTEATSSDAPAPVPVTAPSASAANGMTAPAPPDPGREEFERNEVIRSVSALPGIDKAMWSTRSTLMVYLREDAGDPVKDICAVLERYEDLRVSRLHLQPPAGSDRRVRFLQCRTY</sequence>
<evidence type="ECO:0000259" key="3">
    <source>
        <dbReference type="Pfam" id="PF04471"/>
    </source>
</evidence>
<gene>
    <name evidence="4" type="ORF">J2X06_003053</name>
</gene>
<dbReference type="InterPro" id="IPR011335">
    <property type="entry name" value="Restrct_endonuc-II-like"/>
</dbReference>
<feature type="transmembrane region" description="Helical" evidence="2">
    <location>
        <begin position="177"/>
        <end position="196"/>
    </location>
</feature>
<protein>
    <recommendedName>
        <fullName evidence="3">Restriction endonuclease type IV Mrr domain-containing protein</fullName>
    </recommendedName>
</protein>
<evidence type="ECO:0000313" key="5">
    <source>
        <dbReference type="Proteomes" id="UP001251524"/>
    </source>
</evidence>
<dbReference type="EMBL" id="JAVDVY010000003">
    <property type="protein sequence ID" value="MDR7135835.1"/>
    <property type="molecule type" value="Genomic_DNA"/>
</dbReference>
<proteinExistence type="predicted"/>
<keyword evidence="2" id="KW-1133">Transmembrane helix</keyword>
<keyword evidence="5" id="KW-1185">Reference proteome</keyword>
<comment type="caution">
    <text evidence="4">The sequence shown here is derived from an EMBL/GenBank/DDBJ whole genome shotgun (WGS) entry which is preliminary data.</text>
</comment>
<feature type="region of interest" description="Disordered" evidence="1">
    <location>
        <begin position="203"/>
        <end position="244"/>
    </location>
</feature>
<keyword evidence="2" id="KW-0472">Membrane</keyword>
<dbReference type="InterPro" id="IPR052906">
    <property type="entry name" value="Type_IV_Methyl-Rstrct_Enzyme"/>
</dbReference>
<dbReference type="RefSeq" id="WP_310063843.1">
    <property type="nucleotide sequence ID" value="NZ_JAVDVY010000003.1"/>
</dbReference>
<evidence type="ECO:0000256" key="1">
    <source>
        <dbReference type="SAM" id="MobiDB-lite"/>
    </source>
</evidence>
<evidence type="ECO:0000256" key="2">
    <source>
        <dbReference type="SAM" id="Phobius"/>
    </source>
</evidence>
<evidence type="ECO:0000313" key="4">
    <source>
        <dbReference type="EMBL" id="MDR7135835.1"/>
    </source>
</evidence>
<dbReference type="PANTHER" id="PTHR30015:SF7">
    <property type="entry name" value="TYPE IV METHYL-DIRECTED RESTRICTION ENZYME ECOKMRR"/>
    <property type="match status" value="1"/>
</dbReference>